<name>S3NUD8_9GAMM</name>
<dbReference type="InterPro" id="IPR006913">
    <property type="entry name" value="CENP-V/GFA"/>
</dbReference>
<feature type="domain" description="CENP-V/GFA" evidence="5">
    <location>
        <begin position="7"/>
        <end position="123"/>
    </location>
</feature>
<dbReference type="PATRIC" id="fig|421052.3.peg.3224"/>
<dbReference type="RefSeq" id="WP_016657657.1">
    <property type="nucleotide sequence ID" value="NZ_KE340355.1"/>
</dbReference>
<evidence type="ECO:0000256" key="1">
    <source>
        <dbReference type="ARBA" id="ARBA00005495"/>
    </source>
</evidence>
<accession>S3NUD8</accession>
<dbReference type="PANTHER" id="PTHR33337">
    <property type="entry name" value="GFA DOMAIN-CONTAINING PROTEIN"/>
    <property type="match status" value="1"/>
</dbReference>
<dbReference type="eggNOG" id="COG3791">
    <property type="taxonomic scope" value="Bacteria"/>
</dbReference>
<evidence type="ECO:0000256" key="2">
    <source>
        <dbReference type="ARBA" id="ARBA00022723"/>
    </source>
</evidence>
<dbReference type="STRING" id="632955.GCA_000829675_02970"/>
<comment type="similarity">
    <text evidence="1">Belongs to the Gfa family.</text>
</comment>
<evidence type="ECO:0000313" key="6">
    <source>
        <dbReference type="EMBL" id="EPF70271.1"/>
    </source>
</evidence>
<evidence type="ECO:0000259" key="5">
    <source>
        <dbReference type="PROSITE" id="PS51891"/>
    </source>
</evidence>
<dbReference type="HOGENOM" id="CLU_055491_4_2_6"/>
<keyword evidence="2" id="KW-0479">Metal-binding</keyword>
<comment type="caution">
    <text evidence="6">The sequence shown here is derived from an EMBL/GenBank/DDBJ whole genome shotgun (WGS) entry which is preliminary data.</text>
</comment>
<dbReference type="PANTHER" id="PTHR33337:SF40">
    <property type="entry name" value="CENP-V_GFA DOMAIN-CONTAINING PROTEIN-RELATED"/>
    <property type="match status" value="1"/>
</dbReference>
<evidence type="ECO:0000256" key="3">
    <source>
        <dbReference type="ARBA" id="ARBA00022833"/>
    </source>
</evidence>
<keyword evidence="7" id="KW-1185">Reference proteome</keyword>
<reference evidence="6 7" key="1">
    <citation type="submission" date="2013-06" db="EMBL/GenBank/DDBJ databases">
        <title>The Genome Sequence of Acinetobacter rudis CIP 110305.</title>
        <authorList>
            <consortium name="The Broad Institute Genome Sequencing Platform"/>
            <consortium name="The Broad Institute Genome Sequencing Center for Infectious Disease"/>
            <person name="Cerqueira G."/>
            <person name="Feldgarden M."/>
            <person name="Courvalin P."/>
            <person name="Perichon B."/>
            <person name="Grillot-Courvalin C."/>
            <person name="Clermont D."/>
            <person name="Rocha E."/>
            <person name="Yoon E.-J."/>
            <person name="Nemec A."/>
            <person name="Young S.K."/>
            <person name="Zeng Q."/>
            <person name="Gargeya S."/>
            <person name="Fitzgerald M."/>
            <person name="Abouelleil A."/>
            <person name="Alvarado L."/>
            <person name="Berlin A.M."/>
            <person name="Chapman S.B."/>
            <person name="Dewar J."/>
            <person name="Goldberg J."/>
            <person name="Griggs A."/>
            <person name="Gujja S."/>
            <person name="Hansen M."/>
            <person name="Howarth C."/>
            <person name="Imamovic A."/>
            <person name="Larimer J."/>
            <person name="McCowan C."/>
            <person name="Murphy C."/>
            <person name="Pearson M."/>
            <person name="Priest M."/>
            <person name="Roberts A."/>
            <person name="Saif S."/>
            <person name="Shea T."/>
            <person name="Sykes S."/>
            <person name="Wortman J."/>
            <person name="Nusbaum C."/>
            <person name="Birren B."/>
        </authorList>
    </citation>
    <scope>NUCLEOTIDE SEQUENCE [LARGE SCALE GENOMIC DNA]</scope>
    <source>
        <strain evidence="6 7">CIP 110305</strain>
    </source>
</reference>
<dbReference type="AlphaFoldDB" id="S3NUD8"/>
<sequence length="136" mass="15174">MSADQIYTGSCLCGGIRYEIHGEIGPVLLCHCQRCRKANGTAYASNAPIKVSDFRITQGEHLLKKYSSTETTTRCFCSECAAPIISIKTDTPDLYRLRIGTLDTPLQQKPTQHIFVGSKAEWETICDDLPQYDTRP</sequence>
<dbReference type="SUPFAM" id="SSF51316">
    <property type="entry name" value="Mss4-like"/>
    <property type="match status" value="1"/>
</dbReference>
<organism evidence="6 7">
    <name type="scientific">Acinetobacter rudis CIP 110305</name>
    <dbReference type="NCBI Taxonomy" id="421052"/>
    <lineage>
        <taxon>Bacteria</taxon>
        <taxon>Pseudomonadati</taxon>
        <taxon>Pseudomonadota</taxon>
        <taxon>Gammaproteobacteria</taxon>
        <taxon>Moraxellales</taxon>
        <taxon>Moraxellaceae</taxon>
        <taxon>Acinetobacter</taxon>
    </lineage>
</organism>
<proteinExistence type="inferred from homology"/>
<dbReference type="OrthoDB" id="7765631at2"/>
<dbReference type="GO" id="GO:0046872">
    <property type="term" value="F:metal ion binding"/>
    <property type="evidence" value="ECO:0007669"/>
    <property type="project" value="UniProtKB-KW"/>
</dbReference>
<protein>
    <recommendedName>
        <fullName evidence="5">CENP-V/GFA domain-containing protein</fullName>
    </recommendedName>
</protein>
<dbReference type="Gene3D" id="3.90.1590.10">
    <property type="entry name" value="glutathione-dependent formaldehyde- activating enzyme (gfa)"/>
    <property type="match status" value="1"/>
</dbReference>
<evidence type="ECO:0000313" key="7">
    <source>
        <dbReference type="Proteomes" id="UP000014568"/>
    </source>
</evidence>
<dbReference type="GO" id="GO:0016846">
    <property type="term" value="F:carbon-sulfur lyase activity"/>
    <property type="evidence" value="ECO:0007669"/>
    <property type="project" value="InterPro"/>
</dbReference>
<evidence type="ECO:0000256" key="4">
    <source>
        <dbReference type="ARBA" id="ARBA00023239"/>
    </source>
</evidence>
<dbReference type="EMBL" id="ATGI01000038">
    <property type="protein sequence ID" value="EPF70271.1"/>
    <property type="molecule type" value="Genomic_DNA"/>
</dbReference>
<gene>
    <name evidence="6" type="ORF">F945_03290</name>
</gene>
<keyword evidence="4" id="KW-0456">Lyase</keyword>
<keyword evidence="3" id="KW-0862">Zinc</keyword>
<dbReference type="Proteomes" id="UP000014568">
    <property type="component" value="Unassembled WGS sequence"/>
</dbReference>
<dbReference type="Pfam" id="PF04828">
    <property type="entry name" value="GFA"/>
    <property type="match status" value="1"/>
</dbReference>
<dbReference type="InterPro" id="IPR011057">
    <property type="entry name" value="Mss4-like_sf"/>
</dbReference>
<dbReference type="PROSITE" id="PS51891">
    <property type="entry name" value="CENP_V_GFA"/>
    <property type="match status" value="1"/>
</dbReference>